<protein>
    <submittedName>
        <fullName evidence="4">DNA-binding protein</fullName>
    </submittedName>
</protein>
<dbReference type="Proteomes" id="UP000473470">
    <property type="component" value="Unassembled WGS sequence"/>
</dbReference>
<feature type="domain" description="Helix-hairpin-helix DNA-binding motif class 1" evidence="3">
    <location>
        <begin position="63"/>
        <end position="82"/>
    </location>
</feature>
<dbReference type="AlphaFoldDB" id="A0A3P0IIM2"/>
<accession>A0A3P0IIM2</accession>
<dbReference type="Gene3D" id="1.10.150.20">
    <property type="entry name" value="5' to 3' exonuclease, C-terminal subdomain"/>
    <property type="match status" value="1"/>
</dbReference>
<dbReference type="SUPFAM" id="SSF47781">
    <property type="entry name" value="RuvA domain 2-like"/>
    <property type="match status" value="1"/>
</dbReference>
<evidence type="ECO:0000313" key="7">
    <source>
        <dbReference type="Proteomes" id="UP000473470"/>
    </source>
</evidence>
<dbReference type="SUPFAM" id="SSF47802">
    <property type="entry name" value="DNA polymerase beta, N-terminal domain-like"/>
    <property type="match status" value="1"/>
</dbReference>
<dbReference type="Pfam" id="PF14520">
    <property type="entry name" value="HHH_5"/>
    <property type="match status" value="1"/>
</dbReference>
<dbReference type="GO" id="GO:0003677">
    <property type="term" value="F:DNA binding"/>
    <property type="evidence" value="ECO:0007669"/>
    <property type="project" value="UniProtKB-KW"/>
</dbReference>
<feature type="domain" description="Helix-hairpin-helix DNA-binding motif class 1" evidence="3">
    <location>
        <begin position="137"/>
        <end position="156"/>
    </location>
</feature>
<evidence type="ECO:0000256" key="1">
    <source>
        <dbReference type="ARBA" id="ARBA00022634"/>
    </source>
</evidence>
<keyword evidence="2" id="KW-0235">DNA replication</keyword>
<dbReference type="GO" id="GO:0006281">
    <property type="term" value="P:DNA repair"/>
    <property type="evidence" value="ECO:0007669"/>
    <property type="project" value="InterPro"/>
</dbReference>
<dbReference type="EMBL" id="QTPM01000028">
    <property type="protein sequence ID" value="RQY89028.1"/>
    <property type="molecule type" value="Genomic_DNA"/>
</dbReference>
<dbReference type="InterPro" id="IPR010994">
    <property type="entry name" value="RuvA_2-like"/>
</dbReference>
<dbReference type="EMBL" id="VZOK01000013">
    <property type="protein sequence ID" value="KAB0638670.1"/>
    <property type="molecule type" value="Genomic_DNA"/>
</dbReference>
<organism evidence="4 7">
    <name type="scientific">Burkholderia stagnalis</name>
    <dbReference type="NCBI Taxonomy" id="1503054"/>
    <lineage>
        <taxon>Bacteria</taxon>
        <taxon>Pseudomonadati</taxon>
        <taxon>Pseudomonadota</taxon>
        <taxon>Betaproteobacteria</taxon>
        <taxon>Burkholderiales</taxon>
        <taxon>Burkholderiaceae</taxon>
        <taxon>Burkholderia</taxon>
        <taxon>Burkholderia cepacia complex</taxon>
    </lineage>
</organism>
<evidence type="ECO:0000313" key="6">
    <source>
        <dbReference type="Proteomes" id="UP000281098"/>
    </source>
</evidence>
<dbReference type="InterPro" id="IPR022312">
    <property type="entry name" value="DNA_pol_X"/>
</dbReference>
<dbReference type="Gene3D" id="1.10.150.110">
    <property type="entry name" value="DNA polymerase beta, N-terminal domain-like"/>
    <property type="match status" value="1"/>
</dbReference>
<gene>
    <name evidence="5" type="ORF">DF017_21390</name>
    <name evidence="4" type="ORF">F7R25_11235</name>
</gene>
<keyword evidence="4" id="KW-0238">DNA-binding</keyword>
<dbReference type="GO" id="GO:0003887">
    <property type="term" value="F:DNA-directed DNA polymerase activity"/>
    <property type="evidence" value="ECO:0007669"/>
    <property type="project" value="InterPro"/>
</dbReference>
<dbReference type="RefSeq" id="WP_059561434.1">
    <property type="nucleotide sequence ID" value="NZ_CABVPM010000012.1"/>
</dbReference>
<evidence type="ECO:0000259" key="3">
    <source>
        <dbReference type="SMART" id="SM00278"/>
    </source>
</evidence>
<dbReference type="PANTHER" id="PTHR11276:SF28">
    <property type="entry name" value="DNA POLYMERASE LAMBDA"/>
    <property type="match status" value="1"/>
</dbReference>
<comment type="caution">
    <text evidence="4">The sequence shown here is derived from an EMBL/GenBank/DDBJ whole genome shotgun (WGS) entry which is preliminary data.</text>
</comment>
<feature type="domain" description="Helix-hairpin-helix DNA-binding motif class 1" evidence="3">
    <location>
        <begin position="102"/>
        <end position="121"/>
    </location>
</feature>
<keyword evidence="1" id="KW-0237">DNA synthesis</keyword>
<proteinExistence type="predicted"/>
<evidence type="ECO:0000313" key="4">
    <source>
        <dbReference type="EMBL" id="KAB0638670.1"/>
    </source>
</evidence>
<dbReference type="InterPro" id="IPR010996">
    <property type="entry name" value="HHH_MUS81"/>
</dbReference>
<reference evidence="4 7" key="2">
    <citation type="submission" date="2019-09" db="EMBL/GenBank/DDBJ databases">
        <title>Draft genome sequences of 48 bacterial type strains from the CCUG.</title>
        <authorList>
            <person name="Tunovic T."/>
            <person name="Pineiro-Iglesias B."/>
            <person name="Unosson C."/>
            <person name="Inganas E."/>
            <person name="Ohlen M."/>
            <person name="Cardew S."/>
            <person name="Jensie-Markopoulos S."/>
            <person name="Salva-Serra F."/>
            <person name="Jaen-Luchoro D."/>
            <person name="Karlsson R."/>
            <person name="Svensson-Stadler L."/>
            <person name="Chun J."/>
            <person name="Moore E."/>
        </authorList>
    </citation>
    <scope>NUCLEOTIDE SEQUENCE [LARGE SCALE GENOMIC DNA]</scope>
    <source>
        <strain evidence="4 7">CCUG 65686</strain>
    </source>
</reference>
<dbReference type="InterPro" id="IPR027421">
    <property type="entry name" value="DNA_pol_lamdba_lyase_dom_sf"/>
</dbReference>
<evidence type="ECO:0000313" key="5">
    <source>
        <dbReference type="EMBL" id="RQY89028.1"/>
    </source>
</evidence>
<dbReference type="InterPro" id="IPR003583">
    <property type="entry name" value="Hlx-hairpin-Hlx_DNA-bd_motif"/>
</dbReference>
<dbReference type="SMART" id="SM00278">
    <property type="entry name" value="HhH1"/>
    <property type="match status" value="3"/>
</dbReference>
<dbReference type="Proteomes" id="UP000281098">
    <property type="component" value="Unassembled WGS sequence"/>
</dbReference>
<dbReference type="KEGG" id="bstg:WT74_25075"/>
<name>A0A3P0IIM2_9BURK</name>
<dbReference type="Pfam" id="PF14716">
    <property type="entry name" value="HHH_8"/>
    <property type="match status" value="1"/>
</dbReference>
<reference evidence="5 6" key="1">
    <citation type="submission" date="2018-08" db="EMBL/GenBank/DDBJ databases">
        <title>Comparative analysis of Burkholderia isolates from Puerto Rico.</title>
        <authorList>
            <person name="Hall C."/>
            <person name="Sahl J."/>
            <person name="Wagner D."/>
        </authorList>
    </citation>
    <scope>NUCLEOTIDE SEQUENCE [LARGE SCALE GENOMIC DNA]</scope>
    <source>
        <strain evidence="5 6">Bp8966</strain>
    </source>
</reference>
<evidence type="ECO:0000256" key="2">
    <source>
        <dbReference type="ARBA" id="ARBA00022705"/>
    </source>
</evidence>
<dbReference type="GeneID" id="93056321"/>
<sequence>MQTTASRTDEENRQIASCLREAAQRLADQGANPYRAGAYRAGADTLDGLDRSVRALFDAGGIDALDALPQIGLGVAQAIAELLLTGRWRQLERLRGDTAFASAFEAVPGIGRELAMRIHDTLHIDTLEDLEAAARTGRLETVSGVGPRRAAGIRAALDEVLSRRRRWHAHTRNGGLGAEPPVELLLHIDRLYRARAAAGTLPTLAPKRLNPEGKAWLPVLHITRGGWHFTALFSNTGRVYEDSPMADWVALFFYDDVLRESERMVVTEAHGELAGKRIVRGREMECRVYYAG</sequence>
<dbReference type="PANTHER" id="PTHR11276">
    <property type="entry name" value="DNA POLYMERASE TYPE-X FAMILY MEMBER"/>
    <property type="match status" value="1"/>
</dbReference>
<keyword evidence="6" id="KW-1185">Reference proteome</keyword>